<comment type="caution">
    <text evidence="2">The sequence shown here is derived from an EMBL/GenBank/DDBJ whole genome shotgun (WGS) entry which is preliminary data.</text>
</comment>
<organism evidence="2 3">
    <name type="scientific">Liquorilactobacillus satsumensis DSM 16230 = JCM 12392</name>
    <dbReference type="NCBI Taxonomy" id="1423801"/>
    <lineage>
        <taxon>Bacteria</taxon>
        <taxon>Bacillati</taxon>
        <taxon>Bacillota</taxon>
        <taxon>Bacilli</taxon>
        <taxon>Lactobacillales</taxon>
        <taxon>Lactobacillaceae</taxon>
        <taxon>Liquorilactobacillus</taxon>
    </lineage>
</organism>
<name>A0A0R1UW19_9LACO</name>
<proteinExistence type="predicted"/>
<sequence length="111" mass="12652">MVSKQELDELNQNIIAWGAKRKLLNKELSNRQLIKFFEEAGELAQDFSKGNRAHMIDSIGDVFVTLTIFAKQQGITMNQALEKAYSHIKDRQGKLVNGTFIKNADLNKKEE</sequence>
<dbReference type="Proteomes" id="UP000051166">
    <property type="component" value="Unassembled WGS sequence"/>
</dbReference>
<dbReference type="PATRIC" id="fig|1423801.4.peg.1485"/>
<dbReference type="EMBL" id="AZFQ01000052">
    <property type="protein sequence ID" value="KRL97468.1"/>
    <property type="molecule type" value="Genomic_DNA"/>
</dbReference>
<evidence type="ECO:0000259" key="1">
    <source>
        <dbReference type="Pfam" id="PF03819"/>
    </source>
</evidence>
<keyword evidence="3" id="KW-1185">Reference proteome</keyword>
<dbReference type="InterPro" id="IPR004518">
    <property type="entry name" value="MazG-like_dom"/>
</dbReference>
<reference evidence="2 3" key="1">
    <citation type="journal article" date="2015" name="Genome Announc.">
        <title>Expanding the biotechnology potential of lactobacilli through comparative genomics of 213 strains and associated genera.</title>
        <authorList>
            <person name="Sun Z."/>
            <person name="Harris H.M."/>
            <person name="McCann A."/>
            <person name="Guo C."/>
            <person name="Argimon S."/>
            <person name="Zhang W."/>
            <person name="Yang X."/>
            <person name="Jeffery I.B."/>
            <person name="Cooney J.C."/>
            <person name="Kagawa T.F."/>
            <person name="Liu W."/>
            <person name="Song Y."/>
            <person name="Salvetti E."/>
            <person name="Wrobel A."/>
            <person name="Rasinkangas P."/>
            <person name="Parkhill J."/>
            <person name="Rea M.C."/>
            <person name="O'Sullivan O."/>
            <person name="Ritari J."/>
            <person name="Douillard F.P."/>
            <person name="Paul Ross R."/>
            <person name="Yang R."/>
            <person name="Briner A.E."/>
            <person name="Felis G.E."/>
            <person name="de Vos W.M."/>
            <person name="Barrangou R."/>
            <person name="Klaenhammer T.R."/>
            <person name="Caufield P.W."/>
            <person name="Cui Y."/>
            <person name="Zhang H."/>
            <person name="O'Toole P.W."/>
        </authorList>
    </citation>
    <scope>NUCLEOTIDE SEQUENCE [LARGE SCALE GENOMIC DNA]</scope>
    <source>
        <strain evidence="2 3">DSM 16230</strain>
    </source>
</reference>
<dbReference type="STRING" id="1423801.FD50_GL001449"/>
<evidence type="ECO:0000313" key="3">
    <source>
        <dbReference type="Proteomes" id="UP000051166"/>
    </source>
</evidence>
<dbReference type="GeneID" id="98308747"/>
<gene>
    <name evidence="2" type="ORF">FD50_GL001449</name>
</gene>
<dbReference type="Pfam" id="PF03819">
    <property type="entry name" value="MazG"/>
    <property type="match status" value="1"/>
</dbReference>
<evidence type="ECO:0000313" key="2">
    <source>
        <dbReference type="EMBL" id="KRL97468.1"/>
    </source>
</evidence>
<dbReference type="Gene3D" id="1.10.287.1080">
    <property type="entry name" value="MazG-like"/>
    <property type="match status" value="1"/>
</dbReference>
<dbReference type="AlphaFoldDB" id="A0A0R1UW19"/>
<dbReference type="SUPFAM" id="SSF101386">
    <property type="entry name" value="all-alpha NTP pyrophosphatases"/>
    <property type="match status" value="1"/>
</dbReference>
<protein>
    <recommendedName>
        <fullName evidence="1">NTP pyrophosphohydrolase MazG-like domain-containing protein</fullName>
    </recommendedName>
</protein>
<feature type="domain" description="NTP pyrophosphohydrolase MazG-like" evidence="1">
    <location>
        <begin position="37"/>
        <end position="92"/>
    </location>
</feature>
<dbReference type="RefSeq" id="WP_054756708.1">
    <property type="nucleotide sequence ID" value="NZ_AZFQ01000052.1"/>
</dbReference>
<dbReference type="CDD" id="cd11540">
    <property type="entry name" value="NTP-PPase_u3"/>
    <property type="match status" value="1"/>
</dbReference>
<accession>A0A0R1UW19</accession>